<dbReference type="InterPro" id="IPR000719">
    <property type="entry name" value="Prot_kinase_dom"/>
</dbReference>
<accession>A0ABW4RUZ1</accession>
<evidence type="ECO:0000259" key="7">
    <source>
        <dbReference type="PROSITE" id="PS50011"/>
    </source>
</evidence>
<dbReference type="PANTHER" id="PTHR43289:SF6">
    <property type="entry name" value="SERINE_THREONINE-PROTEIN KINASE NEKL-3"/>
    <property type="match status" value="1"/>
</dbReference>
<evidence type="ECO:0000256" key="5">
    <source>
        <dbReference type="ARBA" id="ARBA00022777"/>
    </source>
</evidence>
<feature type="domain" description="Protein kinase" evidence="7">
    <location>
        <begin position="192"/>
        <end position="481"/>
    </location>
</feature>
<dbReference type="InterPro" id="IPR011528">
    <property type="entry name" value="NERD"/>
</dbReference>
<dbReference type="NCBIfam" id="NF033442">
    <property type="entry name" value="BREX_PglW"/>
    <property type="match status" value="1"/>
</dbReference>
<dbReference type="PROSITE" id="PS50011">
    <property type="entry name" value="PROTEIN_KINASE_DOM"/>
    <property type="match status" value="2"/>
</dbReference>
<evidence type="ECO:0000256" key="6">
    <source>
        <dbReference type="ARBA" id="ARBA00022840"/>
    </source>
</evidence>
<dbReference type="Gene3D" id="1.10.510.10">
    <property type="entry name" value="Transferase(Phosphotransferase) domain 1"/>
    <property type="match status" value="2"/>
</dbReference>
<feature type="domain" description="Protein kinase" evidence="7">
    <location>
        <begin position="512"/>
        <end position="767"/>
    </location>
</feature>
<dbReference type="Pfam" id="PF08378">
    <property type="entry name" value="NERD"/>
    <property type="match status" value="1"/>
</dbReference>
<dbReference type="Pfam" id="PF00069">
    <property type="entry name" value="Pkinase"/>
    <property type="match status" value="2"/>
</dbReference>
<keyword evidence="4" id="KW-0547">Nucleotide-binding</keyword>
<evidence type="ECO:0000256" key="4">
    <source>
        <dbReference type="ARBA" id="ARBA00022741"/>
    </source>
</evidence>
<dbReference type="RefSeq" id="WP_343873499.1">
    <property type="nucleotide sequence ID" value="NZ_BAAAIX010000016.1"/>
</dbReference>
<protein>
    <recommendedName>
        <fullName evidence="1">non-specific serine/threonine protein kinase</fullName>
        <ecNumber evidence="1">2.7.11.1</ecNumber>
    </recommendedName>
</protein>
<dbReference type="SMART" id="SM00220">
    <property type="entry name" value="S_TKc"/>
    <property type="match status" value="1"/>
</dbReference>
<evidence type="ECO:0000256" key="3">
    <source>
        <dbReference type="ARBA" id="ARBA00022679"/>
    </source>
</evidence>
<evidence type="ECO:0000313" key="9">
    <source>
        <dbReference type="EMBL" id="MFD1889869.1"/>
    </source>
</evidence>
<dbReference type="GO" id="GO:0016301">
    <property type="term" value="F:kinase activity"/>
    <property type="evidence" value="ECO:0007669"/>
    <property type="project" value="UniProtKB-KW"/>
</dbReference>
<dbReference type="PROSITE" id="PS50965">
    <property type="entry name" value="NERD"/>
    <property type="match status" value="1"/>
</dbReference>
<name>A0ABW4RUZ1_9ACTN</name>
<dbReference type="Proteomes" id="UP001597326">
    <property type="component" value="Unassembled WGS sequence"/>
</dbReference>
<dbReference type="EMBL" id="JBHUFZ010000015">
    <property type="protein sequence ID" value="MFD1889869.1"/>
    <property type="molecule type" value="Genomic_DNA"/>
</dbReference>
<reference evidence="10" key="1">
    <citation type="journal article" date="2019" name="Int. J. Syst. Evol. Microbiol.">
        <title>The Global Catalogue of Microorganisms (GCM) 10K type strain sequencing project: providing services to taxonomists for standard genome sequencing and annotation.</title>
        <authorList>
            <consortium name="The Broad Institute Genomics Platform"/>
            <consortium name="The Broad Institute Genome Sequencing Center for Infectious Disease"/>
            <person name="Wu L."/>
            <person name="Ma J."/>
        </authorList>
    </citation>
    <scope>NUCLEOTIDE SEQUENCE [LARGE SCALE GENOMIC DNA]</scope>
    <source>
        <strain evidence="10">CAIM 431</strain>
    </source>
</reference>
<dbReference type="PANTHER" id="PTHR43289">
    <property type="entry name" value="MITOGEN-ACTIVATED PROTEIN KINASE KINASE KINASE 20-RELATED"/>
    <property type="match status" value="1"/>
</dbReference>
<proteinExistence type="predicted"/>
<feature type="domain" description="NERD" evidence="8">
    <location>
        <begin position="6"/>
        <end position="120"/>
    </location>
</feature>
<keyword evidence="5 9" id="KW-0418">Kinase</keyword>
<gene>
    <name evidence="9" type="primary">pglW</name>
    <name evidence="9" type="ORF">ACFSCS_06655</name>
</gene>
<evidence type="ECO:0000259" key="8">
    <source>
        <dbReference type="PROSITE" id="PS50965"/>
    </source>
</evidence>
<keyword evidence="3" id="KW-0808">Transferase</keyword>
<sequence length="1401" mass="153911">MEVTPSNHAHEQEGLQILRQLLPDEPPFRAWTNFEFKDGHGHWHEVDALVLGRRRLHLVELKYYSGLLQGTDTDWFRSGHPAEKSPLLLARRKAQRFASKMKEQLVALERELGVQPGTYARLMPWVQESVFIHHPMIRSALVGSAGIGIFGLDDHEYQTHLASISDRLLEESQGKPQLPDDIVGHLLARMGLVERRELTVGSWNLFERLEPTETHQDWLANHIAVTEERARIRFPILHDNDSAQHIADINKVVDHEYKVMQGLSHDGLLRPKELVVHEELGHGLVFPFDDKAERLDLWLARRGQTISLDTRLSVIRQVAEALQYAHRNKVVHRGLSPYALWVRERPDGGVKVLVGEWRSVGSAGDLATATRGVTVLHAQGIDEEEDQEAVFQAPEGVWSTTANRIRLDMFGLGATAYFVLTGHLPANDRNALLARLRDQSGLDISVDLPAASTELRNLVLAATQGVPSQRTSDVGDILELLAAAQRVTLNPDTNHATDPLEARPGESLDQRFTLVRRLGAGSTAVGLLVQDNLARTKEDRVLKTALNDDAARRLQAEADILRGIRSSHIVRLEEGPLRVGGRDALLLSDAGSQTLAEELALRPRLSLDMLDRWGDDLLAAVEDLEKLGLHHRDIKPANLGIQSKRARHLVLFDFSLSSVSPRAIAAGTAPYLDPFLGDDRPVYDAAADLYAASVVLFEMATGTTPVYGDDPSAHPRAVAADITLSTGMFDPAVAQHLLGYFARALSRDAAQRFASASVMRAQWHQAFTQTVTVAPDDDDELAARAELTTPLNQAGFGPRMLSAVEQFGVDTVGDLLAVDPVALMRIGTSDNTRKQVRARVKQWIARFGDPKTLDLQAEATLPPLDEMYEALLRVAVAKPSQLRSHVVHCLLGDNSQVDPFATQAEITASAPKPPTLARTTQLIADLQERWAKKPESLEVLRQLDQLMRSQVEALGGVATVDELTRAVLAAVPGGLKDNEDEFVRARGLVRIASDRQRNLQRADEDSSALVWRRRGRTMSLVGSDSALLDAVDHLGQIADDIVKNTPDQGAMETVVVPAERAQEQLRQALPKGELPEALLATPRLAQLAAGLSTITAASAIGELHHRRLQPARALQLTLGTLAPSSTLTTPDITSRVANRFPALEQLPERPRLDQLLREAQLDLEWNEGAKRFISRQLTDRATGLASRHATRISEDLAPVSVSGVTGQRLLDSRRSRSFLALGVAAQQQDRLHRVLAHDFEAHVIDLAALTLAQLKQVASAGARPIPWQLILASDAAEPGSRDRRGVQALMGRVAEAVRQQLDKTIAALQGNTPVVLAEGSLLARYGHLDVLTHWNDLAATRPQAIWLVLPQTQSNRGPVLDGHPVQGSPNQFVPIDPTWLDIQWNRLFSQTPAPDASGATA</sequence>
<evidence type="ECO:0000256" key="2">
    <source>
        <dbReference type="ARBA" id="ARBA00022527"/>
    </source>
</evidence>
<evidence type="ECO:0000256" key="1">
    <source>
        <dbReference type="ARBA" id="ARBA00012513"/>
    </source>
</evidence>
<keyword evidence="6" id="KW-0067">ATP-binding</keyword>
<dbReference type="EC" id="2.7.11.1" evidence="1"/>
<evidence type="ECO:0000313" key="10">
    <source>
        <dbReference type="Proteomes" id="UP001597326"/>
    </source>
</evidence>
<keyword evidence="10" id="KW-1185">Reference proteome</keyword>
<dbReference type="SUPFAM" id="SSF56112">
    <property type="entry name" value="Protein kinase-like (PK-like)"/>
    <property type="match status" value="2"/>
</dbReference>
<dbReference type="InterPro" id="IPR011009">
    <property type="entry name" value="Kinase-like_dom_sf"/>
</dbReference>
<dbReference type="InterPro" id="IPR049832">
    <property type="entry name" value="BREX_PglW"/>
</dbReference>
<keyword evidence="2" id="KW-0723">Serine/threonine-protein kinase</keyword>
<comment type="caution">
    <text evidence="9">The sequence shown here is derived from an EMBL/GenBank/DDBJ whole genome shotgun (WGS) entry which is preliminary data.</text>
</comment>
<organism evidence="9 10">
    <name type="scientific">Luteococcus peritonei</name>
    <dbReference type="NCBI Taxonomy" id="88874"/>
    <lineage>
        <taxon>Bacteria</taxon>
        <taxon>Bacillati</taxon>
        <taxon>Actinomycetota</taxon>
        <taxon>Actinomycetes</taxon>
        <taxon>Propionibacteriales</taxon>
        <taxon>Propionibacteriaceae</taxon>
        <taxon>Luteococcus</taxon>
    </lineage>
</organism>